<accession>A0A6I4SUP2</accession>
<keyword evidence="3" id="KW-1185">Reference proteome</keyword>
<dbReference type="Gene3D" id="3.30.1300.30">
    <property type="entry name" value="GSPII I/J protein-like"/>
    <property type="match status" value="1"/>
</dbReference>
<dbReference type="AlphaFoldDB" id="A0A6I4SUP2"/>
<reference evidence="2 3" key="1">
    <citation type="submission" date="2019-12" db="EMBL/GenBank/DDBJ databases">
        <title>Genomic-based taxomic classification of the family Erythrobacteraceae.</title>
        <authorList>
            <person name="Xu L."/>
        </authorList>
    </citation>
    <scope>NUCLEOTIDE SEQUENCE [LARGE SCALE GENOMIC DNA]</scope>
    <source>
        <strain evidence="2 3">MCCC 1K01500</strain>
    </source>
</reference>
<evidence type="ECO:0000313" key="1">
    <source>
        <dbReference type="EMBL" id="MXO58417.1"/>
    </source>
</evidence>
<evidence type="ECO:0000313" key="3">
    <source>
        <dbReference type="Proteomes" id="UP000433652"/>
    </source>
</evidence>
<proteinExistence type="predicted"/>
<evidence type="ECO:0000313" key="2">
    <source>
        <dbReference type="EMBL" id="MXO59844.1"/>
    </source>
</evidence>
<sequence>EQITKQLISTLAVTDAQFDALEEHVDALSFRLDEMNESTRGGIAAAMALSGTMVVPDSNLSVNFNAATYRGEQGFSGTIAARVAPRVYVSAGFAGSTAKKSTGGRVGVAFGI</sequence>
<name>A0A6I4SUP2_9SPHN</name>
<feature type="non-terminal residue" evidence="2">
    <location>
        <position position="1"/>
    </location>
</feature>
<dbReference type="RefSeq" id="WP_201290852.1">
    <property type="nucleotide sequence ID" value="NZ_WTYM01000024.1"/>
</dbReference>
<dbReference type="EMBL" id="WTYM01000040">
    <property type="protein sequence ID" value="MXO59844.1"/>
    <property type="molecule type" value="Genomic_DNA"/>
</dbReference>
<dbReference type="Proteomes" id="UP000433652">
    <property type="component" value="Unassembled WGS sequence"/>
</dbReference>
<comment type="caution">
    <text evidence="2">The sequence shown here is derived from an EMBL/GenBank/DDBJ whole genome shotgun (WGS) entry which is preliminary data.</text>
</comment>
<organism evidence="2 3">
    <name type="scientific">Croceibacterium salegens</name>
    <dbReference type="NCBI Taxonomy" id="1737568"/>
    <lineage>
        <taxon>Bacteria</taxon>
        <taxon>Pseudomonadati</taxon>
        <taxon>Pseudomonadota</taxon>
        <taxon>Alphaproteobacteria</taxon>
        <taxon>Sphingomonadales</taxon>
        <taxon>Erythrobacteraceae</taxon>
        <taxon>Croceibacterium</taxon>
    </lineage>
</organism>
<protein>
    <submittedName>
        <fullName evidence="2">Uncharacterized protein</fullName>
    </submittedName>
</protein>
<dbReference type="InterPro" id="IPR045584">
    <property type="entry name" value="Pilin-like"/>
</dbReference>
<gene>
    <name evidence="1" type="ORF">GRI89_02500</name>
    <name evidence="2" type="ORF">GRI89_09865</name>
</gene>
<dbReference type="EMBL" id="WTYM01000024">
    <property type="protein sequence ID" value="MXO58417.1"/>
    <property type="molecule type" value="Genomic_DNA"/>
</dbReference>
<dbReference type="SUPFAM" id="SSF54523">
    <property type="entry name" value="Pili subunits"/>
    <property type="match status" value="1"/>
</dbReference>